<dbReference type="PANTHER" id="PTHR24128">
    <property type="entry name" value="HOMEOBOX PROTEIN WARIAI"/>
    <property type="match status" value="1"/>
</dbReference>
<dbReference type="Proteomes" id="UP000327013">
    <property type="component" value="Chromosome 5"/>
</dbReference>
<dbReference type="OrthoDB" id="674805at2759"/>
<evidence type="ECO:0000313" key="2">
    <source>
        <dbReference type="Proteomes" id="UP000327013"/>
    </source>
</evidence>
<dbReference type="InterPro" id="IPR002110">
    <property type="entry name" value="Ankyrin_rpt"/>
</dbReference>
<keyword evidence="2" id="KW-1185">Reference proteome</keyword>
<dbReference type="SUPFAM" id="SSF48403">
    <property type="entry name" value="Ankyrin repeat"/>
    <property type="match status" value="1"/>
</dbReference>
<dbReference type="PANTHER" id="PTHR24128:SF24">
    <property type="entry name" value="ANKYRIN REPEAT PROTEIN"/>
    <property type="match status" value="1"/>
</dbReference>
<name>A0A5N6R4X1_9ROSI</name>
<dbReference type="SMART" id="SM00248">
    <property type="entry name" value="ANK"/>
    <property type="match status" value="4"/>
</dbReference>
<evidence type="ECO:0000313" key="1">
    <source>
        <dbReference type="EMBL" id="KAE8055483.1"/>
    </source>
</evidence>
<accession>A0A5N6R4X1</accession>
<organism evidence="1 2">
    <name type="scientific">Carpinus fangiana</name>
    <dbReference type="NCBI Taxonomy" id="176857"/>
    <lineage>
        <taxon>Eukaryota</taxon>
        <taxon>Viridiplantae</taxon>
        <taxon>Streptophyta</taxon>
        <taxon>Embryophyta</taxon>
        <taxon>Tracheophyta</taxon>
        <taxon>Spermatophyta</taxon>
        <taxon>Magnoliopsida</taxon>
        <taxon>eudicotyledons</taxon>
        <taxon>Gunneridae</taxon>
        <taxon>Pentapetalae</taxon>
        <taxon>rosids</taxon>
        <taxon>fabids</taxon>
        <taxon>Fagales</taxon>
        <taxon>Betulaceae</taxon>
        <taxon>Carpinus</taxon>
    </lineage>
</organism>
<dbReference type="AlphaFoldDB" id="A0A5N6R4X1"/>
<dbReference type="InterPro" id="IPR036770">
    <property type="entry name" value="Ankyrin_rpt-contain_sf"/>
</dbReference>
<dbReference type="Gene3D" id="1.25.40.20">
    <property type="entry name" value="Ankyrin repeat-containing domain"/>
    <property type="match status" value="1"/>
</dbReference>
<dbReference type="EMBL" id="CM017325">
    <property type="protein sequence ID" value="KAE8055483.1"/>
    <property type="molecule type" value="Genomic_DNA"/>
</dbReference>
<gene>
    <name evidence="1" type="ORF">FH972_012323</name>
</gene>
<sequence length="256" mass="29542">MDEHLRDAAWQGCIDALHSLMQMDVTEKERIKRMDERLTHAAKQGSIGALYALIQEDANVLDRIDKISFVETPLHIAAFEGHIWFTTEIVKLKPSFARKLNQDGFSPMHLALQKLHELENNPDLQRNQAQLVDRLLDVDSDIVCVPGREGVTPFHYVAQMGHLDLLTKFSEGCPKAYEDVTIRSENVLHVALKYDKVEAFRLLLRWIQQACFKDALSWEMKLLRWKDEEHNTLLHIAVSKNQHKASPFHSIFLELV</sequence>
<reference evidence="1 2" key="1">
    <citation type="submission" date="2019-06" db="EMBL/GenBank/DDBJ databases">
        <title>A chromosomal-level reference genome of Carpinus fangiana (Coryloideae, Betulaceae).</title>
        <authorList>
            <person name="Yang X."/>
            <person name="Wang Z."/>
            <person name="Zhang L."/>
            <person name="Hao G."/>
            <person name="Liu J."/>
            <person name="Yang Y."/>
        </authorList>
    </citation>
    <scope>NUCLEOTIDE SEQUENCE [LARGE SCALE GENOMIC DNA]</scope>
    <source>
        <strain evidence="1">Cfa_2016G</strain>
        <tissue evidence="1">Leaf</tissue>
    </source>
</reference>
<protein>
    <submittedName>
        <fullName evidence="1">Uncharacterized protein</fullName>
    </submittedName>
</protein>
<proteinExistence type="predicted"/>